<dbReference type="AlphaFoldDB" id="A0A075GGA9"/>
<accession>A0A075GGA9</accession>
<protein>
    <submittedName>
        <fullName evidence="4">Sugar nucleotidyltransferase-like protein</fullName>
        <ecNumber evidence="4">5.4.2.9</ecNumber>
    </submittedName>
</protein>
<name>A0A075GGA9_9ARCH</name>
<dbReference type="InterPro" id="IPR025877">
    <property type="entry name" value="MobA-like_NTP_Trfase"/>
</dbReference>
<evidence type="ECO:0000259" key="3">
    <source>
        <dbReference type="Pfam" id="PF12804"/>
    </source>
</evidence>
<evidence type="ECO:0000256" key="1">
    <source>
        <dbReference type="ARBA" id="ARBA00022679"/>
    </source>
</evidence>
<dbReference type="EMBL" id="KF900608">
    <property type="protein sequence ID" value="AIF00982.1"/>
    <property type="molecule type" value="Genomic_DNA"/>
</dbReference>
<evidence type="ECO:0000313" key="4">
    <source>
        <dbReference type="EMBL" id="AIF00982.1"/>
    </source>
</evidence>
<dbReference type="InterPro" id="IPR050065">
    <property type="entry name" value="GlmU-like"/>
</dbReference>
<dbReference type="GO" id="GO:0050188">
    <property type="term" value="F:phosphoenolpyruvate mutase activity"/>
    <property type="evidence" value="ECO:0007669"/>
    <property type="project" value="UniProtKB-EC"/>
</dbReference>
<sequence>MKIIILAAGMGSRLRSLTNDKPKCMLKLFNETLIERQIKIFHSCNINDITIVTGYSSELIDIPDVNYVKNENYETTNMNESLFCALKPSSDPVLVTYSDIVFEQKIVQQMLEVTDGIRLAVNLNWKKYYQNRTMHPLSEAENVLVENGRIIQIRKNISESLQNQKIGEFLGIMMLSPEHVKILLERYSHLKKNHVGHFHNSSSLSNAYITDMLQEMISCGINVNPVFTEGRWFEIDTPEDLKNAEKLINKFHI</sequence>
<keyword evidence="4" id="KW-0413">Isomerase</keyword>
<dbReference type="InterPro" id="IPR029044">
    <property type="entry name" value="Nucleotide-diphossugar_trans"/>
</dbReference>
<dbReference type="PANTHER" id="PTHR43584">
    <property type="entry name" value="NUCLEOTIDYL TRANSFERASE"/>
    <property type="match status" value="1"/>
</dbReference>
<organism evidence="4">
    <name type="scientific">uncultured marine thaumarchaeote KM3_13_H10</name>
    <dbReference type="NCBI Taxonomy" id="1456008"/>
    <lineage>
        <taxon>Archaea</taxon>
        <taxon>Nitrososphaerota</taxon>
        <taxon>environmental samples</taxon>
    </lineage>
</organism>
<dbReference type="Gene3D" id="3.90.550.10">
    <property type="entry name" value="Spore Coat Polysaccharide Biosynthesis Protein SpsA, Chain A"/>
    <property type="match status" value="1"/>
</dbReference>
<keyword evidence="1 4" id="KW-0808">Transferase</keyword>
<dbReference type="Pfam" id="PF12804">
    <property type="entry name" value="NTP_transf_3"/>
    <property type="match status" value="1"/>
</dbReference>
<dbReference type="SUPFAM" id="SSF53448">
    <property type="entry name" value="Nucleotide-diphospho-sugar transferases"/>
    <property type="match status" value="1"/>
</dbReference>
<keyword evidence="2" id="KW-0548">Nucleotidyltransferase</keyword>
<proteinExistence type="predicted"/>
<dbReference type="PANTHER" id="PTHR43584:SF8">
    <property type="entry name" value="N-ACETYLMURAMATE ALPHA-1-PHOSPHATE URIDYLYLTRANSFERASE"/>
    <property type="match status" value="1"/>
</dbReference>
<dbReference type="EC" id="5.4.2.9" evidence="4"/>
<reference evidence="4" key="1">
    <citation type="journal article" date="2014" name="Genome Biol. Evol.">
        <title>Pangenome evidence for extensive interdomain horizontal transfer affecting lineage core and shell genes in uncultured planktonic thaumarchaeota and euryarchaeota.</title>
        <authorList>
            <person name="Deschamps P."/>
            <person name="Zivanovic Y."/>
            <person name="Moreira D."/>
            <person name="Rodriguez-Valera F."/>
            <person name="Lopez-Garcia P."/>
        </authorList>
    </citation>
    <scope>NUCLEOTIDE SEQUENCE</scope>
</reference>
<evidence type="ECO:0000256" key="2">
    <source>
        <dbReference type="ARBA" id="ARBA00022695"/>
    </source>
</evidence>
<dbReference type="GO" id="GO:0016779">
    <property type="term" value="F:nucleotidyltransferase activity"/>
    <property type="evidence" value="ECO:0007669"/>
    <property type="project" value="UniProtKB-KW"/>
</dbReference>
<dbReference type="CDD" id="cd02523">
    <property type="entry name" value="PC_cytidylyltransferase"/>
    <property type="match status" value="1"/>
</dbReference>
<feature type="domain" description="MobA-like NTP transferase" evidence="3">
    <location>
        <begin position="4"/>
        <end position="115"/>
    </location>
</feature>